<organism evidence="1 2">
    <name type="scientific">Rarobacter faecitabidus</name>
    <dbReference type="NCBI Taxonomy" id="13243"/>
    <lineage>
        <taxon>Bacteria</taxon>
        <taxon>Bacillati</taxon>
        <taxon>Actinomycetota</taxon>
        <taxon>Actinomycetes</taxon>
        <taxon>Micrococcales</taxon>
        <taxon>Rarobacteraceae</taxon>
        <taxon>Rarobacter</taxon>
    </lineage>
</organism>
<reference evidence="1 2" key="1">
    <citation type="submission" date="2019-06" db="EMBL/GenBank/DDBJ databases">
        <title>Sequencing the genomes of 1000 actinobacteria strains.</title>
        <authorList>
            <person name="Klenk H.-P."/>
        </authorList>
    </citation>
    <scope>NUCLEOTIDE SEQUENCE [LARGE SCALE GENOMIC DNA]</scope>
    <source>
        <strain evidence="1 2">DSM 4813</strain>
    </source>
</reference>
<accession>A0A542ZP04</accession>
<comment type="caution">
    <text evidence="1">The sequence shown here is derived from an EMBL/GenBank/DDBJ whole genome shotgun (WGS) entry which is preliminary data.</text>
</comment>
<dbReference type="OrthoDB" id="3268465at2"/>
<name>A0A542ZP04_RARFA</name>
<dbReference type="AlphaFoldDB" id="A0A542ZP04"/>
<evidence type="ECO:0000313" key="2">
    <source>
        <dbReference type="Proteomes" id="UP000315389"/>
    </source>
</evidence>
<keyword evidence="2" id="KW-1185">Reference proteome</keyword>
<dbReference type="EMBL" id="VFOS01000002">
    <property type="protein sequence ID" value="TQL62104.1"/>
    <property type="molecule type" value="Genomic_DNA"/>
</dbReference>
<dbReference type="RefSeq" id="WP_142121096.1">
    <property type="nucleotide sequence ID" value="NZ_BAAASV010000002.1"/>
</dbReference>
<protein>
    <submittedName>
        <fullName evidence="1">Uncharacterized protein</fullName>
    </submittedName>
</protein>
<sequence length="343" mass="36316">MAKRVEHLLAIPTAVRREELVLLADARFGGAHVQPGPGPWALSLSRYATLTEAEPGALDLAQATAVGLLMDEPFAARLSSGFPLRVLIAATLRERAERPDFPLADRHGVLHLFGETVPDRQERRTLDWLIAAAARLHGAVIVDSGSREAERSYAAAIPDPRAAMNLTVYSPTWLTPRAGEHVCGQVVPGSALLDGERAWPGPSPDAVIVPGRQLSVDERVDLHAIVDAHDIAALQGDDSLAGYAVASGLATGGLIVVEAGPVEVLPVALRSRADLIHGCVQYRIAWEPDDPGLVHGGHLTAELAVEQEVAARTIAALAEAISEVAGGYVLDDDGFPRGRVVKL</sequence>
<gene>
    <name evidence="1" type="ORF">FB461_1740</name>
</gene>
<dbReference type="Proteomes" id="UP000315389">
    <property type="component" value="Unassembled WGS sequence"/>
</dbReference>
<proteinExistence type="predicted"/>
<evidence type="ECO:0000313" key="1">
    <source>
        <dbReference type="EMBL" id="TQL62104.1"/>
    </source>
</evidence>